<dbReference type="EMBL" id="KB293253">
    <property type="protein sequence ID" value="ELU16210.1"/>
    <property type="molecule type" value="Genomic_DNA"/>
</dbReference>
<dbReference type="Proteomes" id="UP000014760">
    <property type="component" value="Unassembled WGS sequence"/>
</dbReference>
<dbReference type="OrthoDB" id="6150444at2759"/>
<evidence type="ECO:0000313" key="2">
    <source>
        <dbReference type="EnsemblMetazoa" id="CapteP224896"/>
    </source>
</evidence>
<gene>
    <name evidence="1" type="ORF">CAPTEDRAFT_224896</name>
</gene>
<reference evidence="1 3" key="2">
    <citation type="journal article" date="2013" name="Nature">
        <title>Insights into bilaterian evolution from three spiralian genomes.</title>
        <authorList>
            <person name="Simakov O."/>
            <person name="Marletaz F."/>
            <person name="Cho S.J."/>
            <person name="Edsinger-Gonzales E."/>
            <person name="Havlak P."/>
            <person name="Hellsten U."/>
            <person name="Kuo D.H."/>
            <person name="Larsson T."/>
            <person name="Lv J."/>
            <person name="Arendt D."/>
            <person name="Savage R."/>
            <person name="Osoegawa K."/>
            <person name="de Jong P."/>
            <person name="Grimwood J."/>
            <person name="Chapman J.A."/>
            <person name="Shapiro H."/>
            <person name="Aerts A."/>
            <person name="Otillar R.P."/>
            <person name="Terry A.Y."/>
            <person name="Boore J.L."/>
            <person name="Grigoriev I.V."/>
            <person name="Lindberg D.R."/>
            <person name="Seaver E.C."/>
            <person name="Weisblat D.A."/>
            <person name="Putnam N.H."/>
            <person name="Rokhsar D.S."/>
        </authorList>
    </citation>
    <scope>NUCLEOTIDE SEQUENCE</scope>
    <source>
        <strain evidence="1 3">I ESC-2004</strain>
    </source>
</reference>
<dbReference type="PANTHER" id="PTHR18829:SF0">
    <property type="entry name" value="PROTEIN YAE1 HOMOLOG"/>
    <property type="match status" value="1"/>
</dbReference>
<dbReference type="HOGENOM" id="CLU_1769822_0_0_1"/>
<dbReference type="OMA" id="NHINRGD"/>
<organism evidence="1">
    <name type="scientific">Capitella teleta</name>
    <name type="common">Polychaete worm</name>
    <dbReference type="NCBI Taxonomy" id="283909"/>
    <lineage>
        <taxon>Eukaryota</taxon>
        <taxon>Metazoa</taxon>
        <taxon>Spiralia</taxon>
        <taxon>Lophotrochozoa</taxon>
        <taxon>Annelida</taxon>
        <taxon>Polychaeta</taxon>
        <taxon>Sedentaria</taxon>
        <taxon>Scolecida</taxon>
        <taxon>Capitellidae</taxon>
        <taxon>Capitella</taxon>
    </lineage>
</organism>
<dbReference type="PANTHER" id="PTHR18829">
    <property type="entry name" value="PROTEIN YAE1 HOMOLOG"/>
    <property type="match status" value="1"/>
</dbReference>
<protein>
    <submittedName>
        <fullName evidence="1 2">Uncharacterized protein</fullName>
    </submittedName>
</protein>
<proteinExistence type="predicted"/>
<dbReference type="AlphaFoldDB" id="R7VJU9"/>
<dbReference type="EMBL" id="AMQN01017557">
    <property type="status" value="NOT_ANNOTATED_CDS"/>
    <property type="molecule type" value="Genomic_DNA"/>
</dbReference>
<dbReference type="InterPro" id="IPR038881">
    <property type="entry name" value="Yae1-like"/>
</dbReference>
<dbReference type="STRING" id="283909.R7VJU9"/>
<reference evidence="2" key="3">
    <citation type="submission" date="2015-06" db="UniProtKB">
        <authorList>
            <consortium name="EnsemblMetazoa"/>
        </authorList>
    </citation>
    <scope>IDENTIFICATION</scope>
</reference>
<keyword evidence="3" id="KW-1185">Reference proteome</keyword>
<evidence type="ECO:0000313" key="1">
    <source>
        <dbReference type="EMBL" id="ELU16210.1"/>
    </source>
</evidence>
<name>R7VJU9_CAPTE</name>
<dbReference type="EnsemblMetazoa" id="CapteT224896">
    <property type="protein sequence ID" value="CapteP224896"/>
    <property type="gene ID" value="CapteG224896"/>
</dbReference>
<reference evidence="3" key="1">
    <citation type="submission" date="2012-12" db="EMBL/GenBank/DDBJ databases">
        <authorList>
            <person name="Hellsten U."/>
            <person name="Grimwood J."/>
            <person name="Chapman J.A."/>
            <person name="Shapiro H."/>
            <person name="Aerts A."/>
            <person name="Otillar R.P."/>
            <person name="Terry A.Y."/>
            <person name="Boore J.L."/>
            <person name="Simakov O."/>
            <person name="Marletaz F."/>
            <person name="Cho S.-J."/>
            <person name="Edsinger-Gonzales E."/>
            <person name="Havlak P."/>
            <person name="Kuo D.-H."/>
            <person name="Larsson T."/>
            <person name="Lv J."/>
            <person name="Arendt D."/>
            <person name="Savage R."/>
            <person name="Osoegawa K."/>
            <person name="de Jong P."/>
            <person name="Lindberg D.R."/>
            <person name="Seaver E.C."/>
            <person name="Weisblat D.A."/>
            <person name="Putnam N.H."/>
            <person name="Grigoriev I.V."/>
            <person name="Rokhsar D.S."/>
        </authorList>
    </citation>
    <scope>NUCLEOTIDE SEQUENCE</scope>
    <source>
        <strain evidence="3">I ESC-2004</strain>
    </source>
</reference>
<accession>R7VJU9</accession>
<evidence type="ECO:0000313" key="3">
    <source>
        <dbReference type="Proteomes" id="UP000014760"/>
    </source>
</evidence>
<sequence length="147" mass="16599">MADHSIYAEDEEDCVALHENEWRRLQQAMHKDGLRSGLSEGQERRLQGAFNERYASASAQAFHLAKLRGILSAILGHHLLNPQDEIAEWQERLENAISKISTLESDLSHPSIISFDATEEIDVKRETVSKTAEDIIHALKFDSLLHG</sequence>